<evidence type="ECO:0000313" key="3">
    <source>
        <dbReference type="EMBL" id="EHO74806.1"/>
    </source>
</evidence>
<comment type="caution">
    <text evidence="3">The sequence shown here is derived from an EMBL/GenBank/DDBJ whole genome shotgun (WGS) entry which is preliminary data.</text>
</comment>
<dbReference type="Proteomes" id="UP000016023">
    <property type="component" value="Unassembled WGS sequence"/>
</dbReference>
<dbReference type="eggNOG" id="COG1512">
    <property type="taxonomic scope" value="Bacteria"/>
</dbReference>
<protein>
    <recommendedName>
        <fullName evidence="2">TPM domain-containing protein</fullName>
    </recommendedName>
</protein>
<dbReference type="PATRIC" id="fig|883158.3.peg.141"/>
<dbReference type="AlphaFoldDB" id="H1PZP5"/>
<evidence type="ECO:0000256" key="1">
    <source>
        <dbReference type="SAM" id="Phobius"/>
    </source>
</evidence>
<dbReference type="PANTHER" id="PTHR30373:SF2">
    <property type="entry name" value="UPF0603 PROTEIN YGCG"/>
    <property type="match status" value="1"/>
</dbReference>
<dbReference type="Pfam" id="PF04536">
    <property type="entry name" value="TPM_phosphatase"/>
    <property type="match status" value="1"/>
</dbReference>
<dbReference type="HOGENOM" id="CLU_035211_4_0_10"/>
<dbReference type="RefSeq" id="WP_006951054.1">
    <property type="nucleotide sequence ID" value="NZ_JH594521.1"/>
</dbReference>
<feature type="domain" description="TPM" evidence="2">
    <location>
        <begin position="42"/>
        <end position="164"/>
    </location>
</feature>
<accession>H1PZP5</accession>
<keyword evidence="1" id="KW-0812">Transmembrane</keyword>
<evidence type="ECO:0000259" key="2">
    <source>
        <dbReference type="Pfam" id="PF04536"/>
    </source>
</evidence>
<name>H1PZP5_9BACT</name>
<keyword evidence="1" id="KW-0472">Membrane</keyword>
<organism evidence="3 4">
    <name type="scientific">Prevotella micans F0438</name>
    <dbReference type="NCBI Taxonomy" id="883158"/>
    <lineage>
        <taxon>Bacteria</taxon>
        <taxon>Pseudomonadati</taxon>
        <taxon>Bacteroidota</taxon>
        <taxon>Bacteroidia</taxon>
        <taxon>Bacteroidales</taxon>
        <taxon>Prevotellaceae</taxon>
        <taxon>Prevotella</taxon>
    </lineage>
</organism>
<dbReference type="InterPro" id="IPR007621">
    <property type="entry name" value="TPM_dom"/>
</dbReference>
<proteinExistence type="predicted"/>
<keyword evidence="4" id="KW-1185">Reference proteome</keyword>
<sequence length="252" mass="27221">MKQRSILILIVAMLMAIVPTHAEKWSAENIPMVHLSNKYRYVSDPDGIMSRKSRQKADSLLRKLDKECDVESAFIIVNNVEGGDPFRVAQDVGNKYGIGKKATNRGLVVVIAVKDRKYFIAPGEGLEKDLTDAECDKIAKACIVANMRENKPGEAVVSTARAIYSKMKTGDSGIEEEKDSNFVRNLLILAAIIGASIFFRAKDKDKNNRDRGGRRRNSGFSFWGLFSGGGSSSGGGSYGGGSFGGGGSGGSW</sequence>
<evidence type="ECO:0000313" key="4">
    <source>
        <dbReference type="Proteomes" id="UP000016023"/>
    </source>
</evidence>
<reference evidence="3 4" key="1">
    <citation type="submission" date="2011-12" db="EMBL/GenBank/DDBJ databases">
        <title>The Genome Sequence of Prevotella micans F0438.</title>
        <authorList>
            <consortium name="The Broad Institute Genome Sequencing Platform"/>
            <person name="Earl A."/>
            <person name="Ward D."/>
            <person name="Feldgarden M."/>
            <person name="Gevers D."/>
            <person name="Izard J."/>
            <person name="Baranova O.V."/>
            <person name="Blanton J.M."/>
            <person name="Wade W.G."/>
            <person name="Dewhirst F.E."/>
            <person name="Young S.K."/>
            <person name="Zeng Q."/>
            <person name="Gargeya S."/>
            <person name="Fitzgerald M."/>
            <person name="Haas B."/>
            <person name="Abouelleil A."/>
            <person name="Alvarado L."/>
            <person name="Arachchi H.M."/>
            <person name="Berlin A."/>
            <person name="Chapman S.B."/>
            <person name="Gearin G."/>
            <person name="Goldberg J."/>
            <person name="Griggs A."/>
            <person name="Gujja S."/>
            <person name="Hansen M."/>
            <person name="Heiman D."/>
            <person name="Howarth C."/>
            <person name="Larimer J."/>
            <person name="Lui A."/>
            <person name="MacDonald P.J.P."/>
            <person name="McCowen C."/>
            <person name="Montmayeur A."/>
            <person name="Murphy C."/>
            <person name="Neiman D."/>
            <person name="Pearson M."/>
            <person name="Priest M."/>
            <person name="Roberts A."/>
            <person name="Saif S."/>
            <person name="Shea T."/>
            <person name="Sisk P."/>
            <person name="Stolte C."/>
            <person name="Sykes S."/>
            <person name="Wortman J."/>
            <person name="Nusbaum C."/>
            <person name="Birren B."/>
        </authorList>
    </citation>
    <scope>NUCLEOTIDE SEQUENCE [LARGE SCALE GENOMIC DNA]</scope>
    <source>
        <strain evidence="3 4">F0438</strain>
    </source>
</reference>
<feature type="transmembrane region" description="Helical" evidence="1">
    <location>
        <begin position="182"/>
        <end position="201"/>
    </location>
</feature>
<dbReference type="PANTHER" id="PTHR30373">
    <property type="entry name" value="UPF0603 PROTEIN YGCG"/>
    <property type="match status" value="1"/>
</dbReference>
<gene>
    <name evidence="3" type="ORF">HMPREF9140_00133</name>
</gene>
<keyword evidence="1" id="KW-1133">Transmembrane helix</keyword>
<dbReference type="STRING" id="883158.HMPREF9140_00133"/>
<dbReference type="EMBL" id="AGWK01000003">
    <property type="protein sequence ID" value="EHO74806.1"/>
    <property type="molecule type" value="Genomic_DNA"/>
</dbReference>
<dbReference type="Gene3D" id="3.10.310.50">
    <property type="match status" value="1"/>
</dbReference>